<feature type="binding site" evidence="4">
    <location>
        <position position="165"/>
    </location>
    <ligand>
        <name>Mn(2+)</name>
        <dbReference type="ChEBI" id="CHEBI:29035"/>
        <label>1</label>
    </ligand>
</feature>
<protein>
    <submittedName>
        <fullName evidence="6">Agmatinase</fullName>
        <ecNumber evidence="6">3.5.3.11</ecNumber>
    </submittedName>
</protein>
<dbReference type="Gene3D" id="3.40.800.10">
    <property type="entry name" value="Ureohydrolase domain"/>
    <property type="match status" value="1"/>
</dbReference>
<evidence type="ECO:0000256" key="4">
    <source>
        <dbReference type="PIRSR" id="PIRSR036979-1"/>
    </source>
</evidence>
<dbReference type="GeneID" id="83880909"/>
<evidence type="ECO:0000256" key="5">
    <source>
        <dbReference type="RuleBase" id="RU003684"/>
    </source>
</evidence>
<dbReference type="NCBIfam" id="NF002564">
    <property type="entry name" value="PRK02190.1"/>
    <property type="match status" value="1"/>
</dbReference>
<comment type="cofactor">
    <cofactor evidence="4">
        <name>Mn(2+)</name>
        <dbReference type="ChEBI" id="CHEBI:29035"/>
    </cofactor>
    <text evidence="4">Binds 2 manganese ions per subunit.</text>
</comment>
<evidence type="ECO:0000313" key="6">
    <source>
        <dbReference type="EMBL" id="CUJ95470.1"/>
    </source>
</evidence>
<dbReference type="RefSeq" id="WP_058310950.1">
    <property type="nucleotide sequence ID" value="NZ_CYTW01000001.1"/>
</dbReference>
<dbReference type="PANTHER" id="PTHR11358">
    <property type="entry name" value="ARGINASE/AGMATINASE"/>
    <property type="match status" value="1"/>
</dbReference>
<keyword evidence="2 4" id="KW-0479">Metal-binding</keyword>
<feature type="binding site" evidence="4">
    <location>
        <position position="161"/>
    </location>
    <ligand>
        <name>Mn(2+)</name>
        <dbReference type="ChEBI" id="CHEBI:29035"/>
        <label>1</label>
    </ligand>
</feature>
<dbReference type="Proteomes" id="UP000051870">
    <property type="component" value="Unassembled WGS sequence"/>
</dbReference>
<dbReference type="PANTHER" id="PTHR11358:SF26">
    <property type="entry name" value="GUANIDINO ACID HYDROLASE, MITOCHONDRIAL"/>
    <property type="match status" value="1"/>
</dbReference>
<evidence type="ECO:0000256" key="3">
    <source>
        <dbReference type="ARBA" id="ARBA00022801"/>
    </source>
</evidence>
<evidence type="ECO:0000256" key="1">
    <source>
        <dbReference type="ARBA" id="ARBA00009227"/>
    </source>
</evidence>
<keyword evidence="3 5" id="KW-0378">Hydrolase</keyword>
<dbReference type="GO" id="GO:0008783">
    <property type="term" value="F:agmatinase activity"/>
    <property type="evidence" value="ECO:0007669"/>
    <property type="project" value="UniProtKB-EC"/>
</dbReference>
<dbReference type="NCBIfam" id="TIGR01230">
    <property type="entry name" value="agmatinase"/>
    <property type="match status" value="1"/>
</dbReference>
<dbReference type="InterPro" id="IPR020855">
    <property type="entry name" value="Ureohydrolase_Mn_BS"/>
</dbReference>
<dbReference type="InterPro" id="IPR005925">
    <property type="entry name" value="Agmatinase-rel"/>
</dbReference>
<dbReference type="GO" id="GO:0046872">
    <property type="term" value="F:metal ion binding"/>
    <property type="evidence" value="ECO:0007669"/>
    <property type="project" value="UniProtKB-KW"/>
</dbReference>
<dbReference type="EMBL" id="CYTW01000001">
    <property type="protein sequence ID" value="CUJ95470.1"/>
    <property type="molecule type" value="Genomic_DNA"/>
</dbReference>
<dbReference type="GO" id="GO:0033389">
    <property type="term" value="P:putrescine biosynthetic process from arginine, via agmatine"/>
    <property type="evidence" value="ECO:0007669"/>
    <property type="project" value="TreeGrafter"/>
</dbReference>
<dbReference type="PROSITE" id="PS01053">
    <property type="entry name" value="ARGINASE_1"/>
    <property type="match status" value="1"/>
</dbReference>
<dbReference type="STRING" id="1715693.PH7735_01871"/>
<evidence type="ECO:0000313" key="7">
    <source>
        <dbReference type="Proteomes" id="UP000051870"/>
    </source>
</evidence>
<evidence type="ECO:0000256" key="2">
    <source>
        <dbReference type="ARBA" id="ARBA00022723"/>
    </source>
</evidence>
<comment type="similarity">
    <text evidence="1">Belongs to the arginase family. Agmatinase subfamily.</text>
</comment>
<dbReference type="CDD" id="cd11592">
    <property type="entry name" value="Agmatinase_PAH"/>
    <property type="match status" value="1"/>
</dbReference>
<keyword evidence="7" id="KW-1185">Reference proteome</keyword>
<proteinExistence type="inferred from homology"/>
<feature type="binding site" evidence="4">
    <location>
        <position position="138"/>
    </location>
    <ligand>
        <name>Mn(2+)</name>
        <dbReference type="ChEBI" id="CHEBI:29035"/>
        <label>1</label>
    </ligand>
</feature>
<name>A0A0P1IF00_9RHOB</name>
<dbReference type="PIRSF" id="PIRSF036979">
    <property type="entry name" value="Arginase"/>
    <property type="match status" value="1"/>
</dbReference>
<dbReference type="PROSITE" id="PS51409">
    <property type="entry name" value="ARGINASE_2"/>
    <property type="match status" value="1"/>
</dbReference>
<reference evidence="7" key="1">
    <citation type="submission" date="2015-09" db="EMBL/GenBank/DDBJ databases">
        <authorList>
            <person name="Rodrigo-Torres Lidia"/>
            <person name="Arahal R.David."/>
        </authorList>
    </citation>
    <scope>NUCLEOTIDE SEQUENCE [LARGE SCALE GENOMIC DNA]</scope>
    <source>
        <strain evidence="7">CECT 7735</strain>
    </source>
</reference>
<sequence>MALEDAKNQVDEAFTRKDMRGCSFENTFGGATSFLRRRYSKDLTDVDIAVTGVPFDQAVTNRPGTRLGPRAIREASTLQAFDPPYGWDYCVLDEFSIVDYGDVAFDYAKVSDFPDALTNHIRGILKAGAASLALGGDHYVTFPILKAYAEKYGPLSLLQFDAHTDTWADDDMERIDHGTMFYKAVKMGLVDPARSVQVGIRTVNEDPLGVNIIDAREVHETGPAAVVEKIKSILGSHPTYVTFDIDCLDPAFAPGTGTPVWGGLSSGQAAIILRDLAGINMVGGDVVEVSPPFDTTGATAIAGAHVATELLQIWGATRRKG</sequence>
<dbReference type="AlphaFoldDB" id="A0A0P1IF00"/>
<gene>
    <name evidence="6" type="primary">speB</name>
    <name evidence="6" type="ORF">PH7735_01871</name>
</gene>
<accession>A0A0P1IF00</accession>
<dbReference type="SUPFAM" id="SSF52768">
    <property type="entry name" value="Arginase/deacetylase"/>
    <property type="match status" value="1"/>
</dbReference>
<dbReference type="InterPro" id="IPR006035">
    <property type="entry name" value="Ureohydrolase"/>
</dbReference>
<organism evidence="6 7">
    <name type="scientific">Shimia thalassica</name>
    <dbReference type="NCBI Taxonomy" id="1715693"/>
    <lineage>
        <taxon>Bacteria</taxon>
        <taxon>Pseudomonadati</taxon>
        <taxon>Pseudomonadota</taxon>
        <taxon>Alphaproteobacteria</taxon>
        <taxon>Rhodobacterales</taxon>
        <taxon>Roseobacteraceae</taxon>
    </lineage>
</organism>
<keyword evidence="4" id="KW-0464">Manganese</keyword>
<feature type="binding site" evidence="4">
    <location>
        <position position="246"/>
    </location>
    <ligand>
        <name>Mn(2+)</name>
        <dbReference type="ChEBI" id="CHEBI:29035"/>
        <label>1</label>
    </ligand>
</feature>
<dbReference type="EC" id="3.5.3.11" evidence="6"/>
<feature type="binding site" evidence="4">
    <location>
        <position position="244"/>
    </location>
    <ligand>
        <name>Mn(2+)</name>
        <dbReference type="ChEBI" id="CHEBI:29035"/>
        <label>1</label>
    </ligand>
</feature>
<dbReference type="InterPro" id="IPR023696">
    <property type="entry name" value="Ureohydrolase_dom_sf"/>
</dbReference>
<feature type="binding site" evidence="4">
    <location>
        <position position="163"/>
    </location>
    <ligand>
        <name>Mn(2+)</name>
        <dbReference type="ChEBI" id="CHEBI:29035"/>
        <label>1</label>
    </ligand>
</feature>
<dbReference type="Pfam" id="PF00491">
    <property type="entry name" value="Arginase"/>
    <property type="match status" value="1"/>
</dbReference>